<dbReference type="InterPro" id="IPR015083">
    <property type="entry name" value="NorB/c/GfsB-D-like_docking"/>
</dbReference>
<dbReference type="InterPro" id="IPR049551">
    <property type="entry name" value="PKS_DH_C"/>
</dbReference>
<dbReference type="InterPro" id="IPR020807">
    <property type="entry name" value="PKS_DH"/>
</dbReference>
<evidence type="ECO:0000256" key="7">
    <source>
        <dbReference type="ARBA" id="ARBA00023268"/>
    </source>
</evidence>
<dbReference type="Pfam" id="PF08659">
    <property type="entry name" value="KR"/>
    <property type="match status" value="1"/>
</dbReference>
<dbReference type="CDD" id="cd00833">
    <property type="entry name" value="PKS"/>
    <property type="match status" value="1"/>
</dbReference>
<dbReference type="Gene3D" id="3.30.70.3290">
    <property type="match status" value="1"/>
</dbReference>
<dbReference type="SUPFAM" id="SSF55048">
    <property type="entry name" value="Probable ACP-binding domain of malonyl-CoA ACP transacylase"/>
    <property type="match status" value="1"/>
</dbReference>
<feature type="compositionally biased region" description="Acidic residues" evidence="10">
    <location>
        <begin position="464"/>
        <end position="474"/>
    </location>
</feature>
<dbReference type="InterPro" id="IPR013968">
    <property type="entry name" value="PKS_KR"/>
</dbReference>
<evidence type="ECO:0000313" key="14">
    <source>
        <dbReference type="EMBL" id="MDT0447366.1"/>
    </source>
</evidence>
<dbReference type="InterPro" id="IPR020841">
    <property type="entry name" value="PKS_Beta-ketoAc_synthase_dom"/>
</dbReference>
<dbReference type="Pfam" id="PF00550">
    <property type="entry name" value="PP-binding"/>
    <property type="match status" value="1"/>
</dbReference>
<dbReference type="Proteomes" id="UP001183615">
    <property type="component" value="Unassembled WGS sequence"/>
</dbReference>
<feature type="region of interest" description="C-terminal hotdog fold" evidence="9">
    <location>
        <begin position="1045"/>
        <end position="1183"/>
    </location>
</feature>
<feature type="domain" description="PKS/mFAS DH" evidence="13">
    <location>
        <begin position="905"/>
        <end position="1183"/>
    </location>
</feature>
<keyword evidence="15" id="KW-1185">Reference proteome</keyword>
<dbReference type="InterPro" id="IPR001227">
    <property type="entry name" value="Ac_transferase_dom_sf"/>
</dbReference>
<evidence type="ECO:0000256" key="8">
    <source>
        <dbReference type="ARBA" id="ARBA00023315"/>
    </source>
</evidence>
<comment type="pathway">
    <text evidence="2">Antibiotic biosynthesis.</text>
</comment>
<dbReference type="InterPro" id="IPR050091">
    <property type="entry name" value="PKS_NRPS_Biosynth_Enz"/>
</dbReference>
<dbReference type="Pfam" id="PF21089">
    <property type="entry name" value="PKS_DH_N"/>
    <property type="match status" value="1"/>
</dbReference>
<keyword evidence="8" id="KW-0012">Acyltransferase</keyword>
<dbReference type="SUPFAM" id="SSF47336">
    <property type="entry name" value="ACP-like"/>
    <property type="match status" value="1"/>
</dbReference>
<evidence type="ECO:0000256" key="10">
    <source>
        <dbReference type="SAM" id="MobiDB-lite"/>
    </source>
</evidence>
<dbReference type="RefSeq" id="WP_311621478.1">
    <property type="nucleotide sequence ID" value="NZ_JAVREV010000035.1"/>
</dbReference>
<evidence type="ECO:0000256" key="9">
    <source>
        <dbReference type="PROSITE-ProRule" id="PRU01363"/>
    </source>
</evidence>
<dbReference type="InterPro" id="IPR009081">
    <property type="entry name" value="PP-bd_ACP"/>
</dbReference>
<dbReference type="SMART" id="SM00826">
    <property type="entry name" value="PKS_DH"/>
    <property type="match status" value="1"/>
</dbReference>
<comment type="caution">
    <text evidence="14">The sequence shown here is derived from an EMBL/GenBank/DDBJ whole genome shotgun (WGS) entry which is preliminary data.</text>
</comment>
<dbReference type="Gene3D" id="1.10.1200.10">
    <property type="entry name" value="ACP-like"/>
    <property type="match status" value="1"/>
</dbReference>
<protein>
    <submittedName>
        <fullName evidence="14">SDR family NAD(P)-dependent oxidoreductase</fullName>
    </submittedName>
</protein>
<dbReference type="SMART" id="SM00822">
    <property type="entry name" value="PKS_KR"/>
    <property type="match status" value="1"/>
</dbReference>
<dbReference type="SMART" id="SM00823">
    <property type="entry name" value="PKS_PP"/>
    <property type="match status" value="1"/>
</dbReference>
<evidence type="ECO:0000313" key="15">
    <source>
        <dbReference type="Proteomes" id="UP001183615"/>
    </source>
</evidence>
<dbReference type="PROSITE" id="PS52019">
    <property type="entry name" value="PKS_MFAS_DH"/>
    <property type="match status" value="1"/>
</dbReference>
<organism evidence="14 15">
    <name type="scientific">Streptomyces johnsoniae</name>
    <dbReference type="NCBI Taxonomy" id="3075532"/>
    <lineage>
        <taxon>Bacteria</taxon>
        <taxon>Bacillati</taxon>
        <taxon>Actinomycetota</taxon>
        <taxon>Actinomycetes</taxon>
        <taxon>Kitasatosporales</taxon>
        <taxon>Streptomycetaceae</taxon>
        <taxon>Streptomyces</taxon>
    </lineage>
</organism>
<dbReference type="PROSITE" id="PS00606">
    <property type="entry name" value="KS3_1"/>
    <property type="match status" value="1"/>
</dbReference>
<dbReference type="SMART" id="SM00827">
    <property type="entry name" value="PKS_AT"/>
    <property type="match status" value="1"/>
</dbReference>
<dbReference type="PROSITE" id="PS00012">
    <property type="entry name" value="PHOSPHOPANTETHEINE"/>
    <property type="match status" value="1"/>
</dbReference>
<evidence type="ECO:0000256" key="1">
    <source>
        <dbReference type="ARBA" id="ARBA00001957"/>
    </source>
</evidence>
<evidence type="ECO:0000259" key="11">
    <source>
        <dbReference type="PROSITE" id="PS50075"/>
    </source>
</evidence>
<dbReference type="InterPro" id="IPR020806">
    <property type="entry name" value="PKS_PP-bd"/>
</dbReference>
<dbReference type="Pfam" id="PF22953">
    <property type="entry name" value="SpnB_Rossmann"/>
    <property type="match status" value="1"/>
</dbReference>
<dbReference type="PANTHER" id="PTHR43775:SF51">
    <property type="entry name" value="INACTIVE PHENOLPHTHIOCEROL SYNTHESIS POLYKETIDE SYNTHASE TYPE I PKS1-RELATED"/>
    <property type="match status" value="1"/>
</dbReference>
<dbReference type="InterPro" id="IPR032821">
    <property type="entry name" value="PKS_assoc"/>
</dbReference>
<dbReference type="InterPro" id="IPR014043">
    <property type="entry name" value="Acyl_transferase_dom"/>
</dbReference>
<dbReference type="InterPro" id="IPR016036">
    <property type="entry name" value="Malonyl_transacylase_ACP-bd"/>
</dbReference>
<dbReference type="Pfam" id="PF16197">
    <property type="entry name" value="KAsynt_C_assoc"/>
    <property type="match status" value="1"/>
</dbReference>
<feature type="non-terminal residue" evidence="14">
    <location>
        <position position="1842"/>
    </location>
</feature>
<keyword evidence="5" id="KW-0808">Transferase</keyword>
<keyword evidence="7" id="KW-0511">Multifunctional enzyme</keyword>
<dbReference type="InterPro" id="IPR057326">
    <property type="entry name" value="KR_dom"/>
</dbReference>
<name>A0ABU2SEG7_9ACTN</name>
<dbReference type="InterPro" id="IPR055123">
    <property type="entry name" value="SpnB-like_Rossmann"/>
</dbReference>
<dbReference type="Pfam" id="PF00698">
    <property type="entry name" value="Acyl_transf_1"/>
    <property type="match status" value="1"/>
</dbReference>
<feature type="active site" description="Proton acceptor; for dehydratase activity" evidence="9">
    <location>
        <position position="937"/>
    </location>
</feature>
<evidence type="ECO:0000259" key="13">
    <source>
        <dbReference type="PROSITE" id="PS52019"/>
    </source>
</evidence>
<dbReference type="PROSITE" id="PS50075">
    <property type="entry name" value="CARRIER"/>
    <property type="match status" value="1"/>
</dbReference>
<dbReference type="InterPro" id="IPR036291">
    <property type="entry name" value="NAD(P)-bd_dom_sf"/>
</dbReference>
<dbReference type="InterPro" id="IPR042104">
    <property type="entry name" value="PKS_dehydratase_sf"/>
</dbReference>
<dbReference type="SMART" id="SM00825">
    <property type="entry name" value="PKS_KS"/>
    <property type="match status" value="1"/>
</dbReference>
<dbReference type="Pfam" id="PF14765">
    <property type="entry name" value="PS-DH"/>
    <property type="match status" value="1"/>
</dbReference>
<dbReference type="InterPro" id="IPR049900">
    <property type="entry name" value="PKS_mFAS_DH"/>
</dbReference>
<dbReference type="InterPro" id="IPR014031">
    <property type="entry name" value="Ketoacyl_synth_C"/>
</dbReference>
<dbReference type="InterPro" id="IPR006162">
    <property type="entry name" value="Ppantetheine_attach_site"/>
</dbReference>
<evidence type="ECO:0000259" key="12">
    <source>
        <dbReference type="PROSITE" id="PS52004"/>
    </source>
</evidence>
<dbReference type="Gene3D" id="3.40.47.10">
    <property type="match status" value="2"/>
</dbReference>
<feature type="active site" description="Proton donor; for dehydratase activity" evidence="9">
    <location>
        <position position="1106"/>
    </location>
</feature>
<dbReference type="CDD" id="cd08956">
    <property type="entry name" value="KR_3_FAS_SDR_x"/>
    <property type="match status" value="1"/>
</dbReference>
<feature type="domain" description="Ketosynthase family 3 (KS3)" evidence="12">
    <location>
        <begin position="33"/>
        <end position="459"/>
    </location>
</feature>
<evidence type="ECO:0000256" key="2">
    <source>
        <dbReference type="ARBA" id="ARBA00004792"/>
    </source>
</evidence>
<evidence type="ECO:0000256" key="3">
    <source>
        <dbReference type="ARBA" id="ARBA00022450"/>
    </source>
</evidence>
<dbReference type="SMART" id="SM01294">
    <property type="entry name" value="PKS_PP_betabranch"/>
    <property type="match status" value="1"/>
</dbReference>
<dbReference type="InterPro" id="IPR014030">
    <property type="entry name" value="Ketoacyl_synth_N"/>
</dbReference>
<dbReference type="Pfam" id="PF08990">
    <property type="entry name" value="Docking"/>
    <property type="match status" value="1"/>
</dbReference>
<dbReference type="InterPro" id="IPR036736">
    <property type="entry name" value="ACP-like_sf"/>
</dbReference>
<keyword evidence="6" id="KW-0045">Antibiotic biosynthesis</keyword>
<feature type="region of interest" description="Disordered" evidence="10">
    <location>
        <begin position="458"/>
        <end position="484"/>
    </location>
</feature>
<dbReference type="Pfam" id="PF02801">
    <property type="entry name" value="Ketoacyl-synt_C"/>
    <property type="match status" value="1"/>
</dbReference>
<gene>
    <name evidence="14" type="ORF">RM779_32935</name>
</gene>
<dbReference type="SUPFAM" id="SSF53901">
    <property type="entry name" value="Thiolase-like"/>
    <property type="match status" value="2"/>
</dbReference>
<evidence type="ECO:0000256" key="5">
    <source>
        <dbReference type="ARBA" id="ARBA00022679"/>
    </source>
</evidence>
<comment type="cofactor">
    <cofactor evidence="1">
        <name>pantetheine 4'-phosphate</name>
        <dbReference type="ChEBI" id="CHEBI:47942"/>
    </cofactor>
</comment>
<proteinExistence type="predicted"/>
<dbReference type="Gene3D" id="3.10.129.110">
    <property type="entry name" value="Polyketide synthase dehydratase"/>
    <property type="match status" value="1"/>
</dbReference>
<keyword evidence="3" id="KW-0596">Phosphopantetheine</keyword>
<evidence type="ECO:0000256" key="4">
    <source>
        <dbReference type="ARBA" id="ARBA00022553"/>
    </source>
</evidence>
<dbReference type="InterPro" id="IPR016039">
    <property type="entry name" value="Thiolase-like"/>
</dbReference>
<dbReference type="Gene3D" id="3.40.366.10">
    <property type="entry name" value="Malonyl-Coenzyme A Acyl Carrier Protein, domain 2"/>
    <property type="match status" value="1"/>
</dbReference>
<accession>A0ABU2SEG7</accession>
<feature type="domain" description="Ketosynthase family 3 (KS3)" evidence="12">
    <location>
        <begin position="1724"/>
        <end position="1842"/>
    </location>
</feature>
<dbReference type="EMBL" id="JAVREV010000035">
    <property type="protein sequence ID" value="MDT0447366.1"/>
    <property type="molecule type" value="Genomic_DNA"/>
</dbReference>
<keyword evidence="4" id="KW-0597">Phosphoprotein</keyword>
<dbReference type="SUPFAM" id="SSF51735">
    <property type="entry name" value="NAD(P)-binding Rossmann-fold domains"/>
    <property type="match status" value="2"/>
</dbReference>
<reference evidence="15" key="1">
    <citation type="submission" date="2023-07" db="EMBL/GenBank/DDBJ databases">
        <title>30 novel species of actinomycetes from the DSMZ collection.</title>
        <authorList>
            <person name="Nouioui I."/>
        </authorList>
    </citation>
    <scope>NUCLEOTIDE SEQUENCE [LARGE SCALE GENOMIC DNA]</scope>
    <source>
        <strain evidence="15">DSM 41886</strain>
    </source>
</reference>
<dbReference type="InterPro" id="IPR049552">
    <property type="entry name" value="PKS_DH_N"/>
</dbReference>
<dbReference type="PANTHER" id="PTHR43775">
    <property type="entry name" value="FATTY ACID SYNTHASE"/>
    <property type="match status" value="1"/>
</dbReference>
<feature type="region of interest" description="N-terminal hotdog fold" evidence="9">
    <location>
        <begin position="905"/>
        <end position="1030"/>
    </location>
</feature>
<dbReference type="Gene3D" id="3.40.50.720">
    <property type="entry name" value="NAD(P)-binding Rossmann-like Domain"/>
    <property type="match status" value="1"/>
</dbReference>
<dbReference type="InterPro" id="IPR018201">
    <property type="entry name" value="Ketoacyl_synth_AS"/>
</dbReference>
<feature type="domain" description="Carrier" evidence="11">
    <location>
        <begin position="1625"/>
        <end position="1700"/>
    </location>
</feature>
<dbReference type="Pfam" id="PF00109">
    <property type="entry name" value="ketoacyl-synt"/>
    <property type="match status" value="2"/>
</dbReference>
<dbReference type="PROSITE" id="PS52004">
    <property type="entry name" value="KS3_2"/>
    <property type="match status" value="2"/>
</dbReference>
<dbReference type="InterPro" id="IPR016035">
    <property type="entry name" value="Acyl_Trfase/lysoPLipase"/>
</dbReference>
<evidence type="ECO:0000256" key="6">
    <source>
        <dbReference type="ARBA" id="ARBA00023194"/>
    </source>
</evidence>
<dbReference type="SUPFAM" id="SSF52151">
    <property type="entry name" value="FabD/lysophospholipase-like"/>
    <property type="match status" value="1"/>
</dbReference>
<sequence length="1842" mass="191905">MSNEEKLRDYLKLVTTDLRRTRERLHDVQAADREPIALVGMGCRYPGGVRTPEDLWRLVSEGRDEITDFPADRGWDIDALYDPDPDTPGTSYTRRGGFLSDVGDFDAEFFGISSREALAMDPQQRLLLETSWEAMERAGIRPESLRGDAVGVFAGVAYSDYATDLAHTPAELEGYLGSGRSGSVATGRIAYTFGFEGPAVTVDTACSSSLVAIHLACQALRKRECSMALAGGATVMATPGMFVEFSRQRGLAPDGRCKAFGAGADGTGWAEGVGVLLLERLSDARRNGHRVLAVVRGSAVNQDGASSGLTVPNGPSQQRVIRAALDNAGLVPGDVDAVEAHGTGTTLGDPIEAQALIATYGQERETERPLWLGSLKSNIGHTQAASGVAGVIKMVEAMRRGTLPPTLHANEPTSHVDWDAGAVRLLSDETAWPETARPRRAAVSSFGVSGTNAHVVLEQAPLDDGSDADADTDTDDTREAATEPPVTAPLVLSARTEPALLAQTERVRGIIGAGAPDPAALRNLGFSLATGRSAFDERAVLIGQDEIRGRVVSGARRPVFVFPGQGSQWVGMGVELWGESEVFRSRLLECSEVLEPLVGWSLVEVLLGGGEGWLERVDVVQPVLWGVMVALAGLWESLGVVPAAVVGHSQGEIAAAVVAGGLSLADGARVVALRSRVIGERLAGGGGMVSLQLPVGEVEGLIGRFGGRVSVAAVNGPASTVVSGEVAALDELVGLGGRWVPVDYASHSAQVDAIRDRILEDLSGLVPGSGRVPFYSSVTGGLFDTAGLDAEYWFMNLRERVRFDEVVRGLGDAVFIECSGHPVLVPGFEDGVAVGSLRRGEGGLERFLVSVSEAWVHGVGVEWARVFEGARRVDVPTYPFQRRRYWLSSGGGVSGAGGGLDGTGHPLLGAWVGLAQSDGYLFTGRLSRTAQPWLADHAVNDVVLLPGTGLLELALRAAHEAGCETVEELTLEAPLVLPDRGDLHLQVELGPADAHGRRELTLHARHPDDGGTGDWTRHATGLVGPAHTEAVPGDDDLVEWPPADGEALPVDGLYDRAAALGLRYGPLFRGVRAAWRVGEHVYAELELAEELRGEADAYGIHPVLLDAALHAVGLGPVTSADQARLPFAWHGVTLHAAGASALRVRISYRGGDSVGLAVADAAGAPVATVEALLTRPVNAEQLRAAGRTGHDALHEVVWRPLPPVDAAGPAEAVDVLRLVGGDGLGSVYEVVGRALGWVRGVLAGGGSGVVVTCGAVGVGGGDVVCDPGGAGVWGLVRSVQVEHPGRLVLLDVGAGGDLGVGDGVVAAAVASGEPQLAFRDGQFFVPRLERVTDVGGSDGAPVLDPDGAVVITGGTGMLGMAVARHVVGVHGVRQVVLVSRSGEGAAGVGELVAELADVGAEVRVVAGDVADRGVVEEVFAGLDRPLSAVLHLAGVLDDGLFEALTPERLDRVLRSKVDGAWHVHEVLGGLGWRVPLVLFSSAAGVLGSGGQGAYAAANAVLDGLAQVRGGAGLPGVSLAWGLWEQRSAMTGGLGEADLARMARGGIKPLPTQQGLALLSAALGSDRACLVPVALSRAGLQERAAAGDLPPLLRGLVRVAVPRSAAAPADGLAQRLAALPEAERSRAVLDLVRTHVGQVLKHSAPQSIAASRAFKDLGFDSLTAVELRNRLNTATGLRLPTTLVFDHPTPEALAAFIAERLPGARQGTGPRPGAAPRRRSAAAADEPIAIVAMACRYPGGVQSPEDLWRLVAEGGDAISGFPADRGWDIDALYDPDPDRAGRSYVSQGGFLHDAADFDPGVFGISPREALAMDPQQRLLLETSWEVFERAGLDPLGMRGKDVG</sequence>